<feature type="region of interest" description="Disordered" evidence="2">
    <location>
        <begin position="121"/>
        <end position="140"/>
    </location>
</feature>
<evidence type="ECO:0000256" key="2">
    <source>
        <dbReference type="SAM" id="MobiDB-lite"/>
    </source>
</evidence>
<organism evidence="3">
    <name type="scientific">Candidatus Kentrum sp. TC</name>
    <dbReference type="NCBI Taxonomy" id="2126339"/>
    <lineage>
        <taxon>Bacteria</taxon>
        <taxon>Pseudomonadati</taxon>
        <taxon>Pseudomonadota</taxon>
        <taxon>Gammaproteobacteria</taxon>
        <taxon>Candidatus Kentrum</taxon>
    </lineage>
</organism>
<sequence length="591" mass="67684">MLDPMTMRCLRGFIRWIMPIPFAALIAGCAVTPEPLTPDELESQVQKDMERLFLEETESLPKVLTLSEAIARALKYNLDHRVKMIEEALALDRIGMDNIELLLPDLVAKAGYRRRDKRLASKSSTLAGKEDPDYKYSSEKGSVTTDLTSRWNMLDFGVSYYTAKQNTDHALIADEQRRKATHNLMQEVRSVYWRVVAFQVLDKPIRDTLDLARHELANADTQLREKLGKPLETNRYKRMLLKNIQELENIRKELSTARITLASLIRARPGTEIQVAIPNQGDLQPPEWDIPIGEMERLAFLNNPDIRVGFYESRIAIRETYKAIARTLPGIELTASHRYDGNDFLKYKRWREWSAGLTWNVLNVILGPERIEHAEIGEKVTEMQRLALRMAVLTQVHVAERQFRDTLTQFRLADKLSQVNREITELVKTNLVGDRSVRDFVYEQTSVIASRLRRYRAYAELEAAYGRIHATLGLDIAPKEVISDDLRKVTESISDTLSAWKSGDLVRRALAEEKRIAKREGVEGGEEETLTEWAYFMPGMEANEAPKISLKWSSALEGHDKEDHDRDHSNGDNGAALENWRSHRISTSISD</sequence>
<evidence type="ECO:0000313" key="3">
    <source>
        <dbReference type="EMBL" id="VFK47520.1"/>
    </source>
</evidence>
<proteinExistence type="predicted"/>
<dbReference type="EMBL" id="CAADFS010000048">
    <property type="protein sequence ID" value="VFK47520.1"/>
    <property type="molecule type" value="Genomic_DNA"/>
</dbReference>
<evidence type="ECO:0000256" key="1">
    <source>
        <dbReference type="SAM" id="Coils"/>
    </source>
</evidence>
<feature type="coiled-coil region" evidence="1">
    <location>
        <begin position="237"/>
        <end position="267"/>
    </location>
</feature>
<feature type="compositionally biased region" description="Basic and acidic residues" evidence="2">
    <location>
        <begin position="128"/>
        <end position="138"/>
    </location>
</feature>
<dbReference type="Gene3D" id="1.20.1600.10">
    <property type="entry name" value="Outer membrane efflux proteins (OEP)"/>
    <property type="match status" value="1"/>
</dbReference>
<gene>
    <name evidence="3" type="ORF">BECKTC1821D_GA0114238_104811</name>
</gene>
<reference evidence="3" key="1">
    <citation type="submission" date="2019-02" db="EMBL/GenBank/DDBJ databases">
        <authorList>
            <person name="Gruber-Vodicka R. H."/>
            <person name="Seah K. B. B."/>
        </authorList>
    </citation>
    <scope>NUCLEOTIDE SEQUENCE</scope>
    <source>
        <strain evidence="3">BECK_BZ123</strain>
    </source>
</reference>
<protein>
    <submittedName>
        <fullName evidence="3">Outer membrane protein TolC</fullName>
    </submittedName>
</protein>
<dbReference type="GO" id="GO:0015562">
    <property type="term" value="F:efflux transmembrane transporter activity"/>
    <property type="evidence" value="ECO:0007669"/>
    <property type="project" value="InterPro"/>
</dbReference>
<feature type="region of interest" description="Disordered" evidence="2">
    <location>
        <begin position="553"/>
        <end position="591"/>
    </location>
</feature>
<dbReference type="PANTHER" id="PTHR30203:SF29">
    <property type="entry name" value="PROTEIN CYAE"/>
    <property type="match status" value="1"/>
</dbReference>
<keyword evidence="1" id="KW-0175">Coiled coil</keyword>
<feature type="compositionally biased region" description="Basic and acidic residues" evidence="2">
    <location>
        <begin position="557"/>
        <end position="570"/>
    </location>
</feature>
<accession>A0A450Z163</accession>
<dbReference type="PANTHER" id="PTHR30203">
    <property type="entry name" value="OUTER MEMBRANE CATION EFFLUX PROTEIN"/>
    <property type="match status" value="1"/>
</dbReference>
<dbReference type="SUPFAM" id="SSF56954">
    <property type="entry name" value="Outer membrane efflux proteins (OEP)"/>
    <property type="match status" value="1"/>
</dbReference>
<dbReference type="InterPro" id="IPR010131">
    <property type="entry name" value="MdtP/NodT-like"/>
</dbReference>
<dbReference type="AlphaFoldDB" id="A0A450Z163"/>
<name>A0A450Z163_9GAMM</name>